<dbReference type="SUPFAM" id="SSF55073">
    <property type="entry name" value="Nucleotide cyclase"/>
    <property type="match status" value="1"/>
</dbReference>
<dbReference type="PANTHER" id="PTHR33121">
    <property type="entry name" value="CYCLIC DI-GMP PHOSPHODIESTERASE PDEF"/>
    <property type="match status" value="1"/>
</dbReference>
<dbReference type="Gene3D" id="3.30.70.270">
    <property type="match status" value="1"/>
</dbReference>
<dbReference type="SUPFAM" id="SSF55781">
    <property type="entry name" value="GAF domain-like"/>
    <property type="match status" value="1"/>
</dbReference>
<feature type="domain" description="GGDEF" evidence="2">
    <location>
        <begin position="230"/>
        <end position="363"/>
    </location>
</feature>
<dbReference type="CDD" id="cd01949">
    <property type="entry name" value="GGDEF"/>
    <property type="match status" value="1"/>
</dbReference>
<dbReference type="Gene3D" id="3.30.450.40">
    <property type="match status" value="1"/>
</dbReference>
<evidence type="ECO:0000313" key="4">
    <source>
        <dbReference type="Proteomes" id="UP000027341"/>
    </source>
</evidence>
<comment type="caution">
    <text evidence="3">The sequence shown here is derived from an EMBL/GenBank/DDBJ whole genome shotgun (WGS) entry which is preliminary data.</text>
</comment>
<dbReference type="AlphaFoldDB" id="A0A066ZXS5"/>
<evidence type="ECO:0000259" key="1">
    <source>
        <dbReference type="PROSITE" id="PS50883"/>
    </source>
</evidence>
<dbReference type="InterPro" id="IPR050706">
    <property type="entry name" value="Cyclic-di-GMP_PDE-like"/>
</dbReference>
<evidence type="ECO:0000259" key="2">
    <source>
        <dbReference type="PROSITE" id="PS50887"/>
    </source>
</evidence>
<dbReference type="InterPro" id="IPR029787">
    <property type="entry name" value="Nucleotide_cyclase"/>
</dbReference>
<dbReference type="Pfam" id="PF00990">
    <property type="entry name" value="GGDEF"/>
    <property type="match status" value="1"/>
</dbReference>
<gene>
    <name evidence="3" type="ORF">EI16_00965</name>
</gene>
<dbReference type="SMART" id="SM00052">
    <property type="entry name" value="EAL"/>
    <property type="match status" value="1"/>
</dbReference>
<dbReference type="Gene3D" id="3.20.20.450">
    <property type="entry name" value="EAL domain"/>
    <property type="match status" value="1"/>
</dbReference>
<evidence type="ECO:0000313" key="3">
    <source>
        <dbReference type="EMBL" id="KDN94915.1"/>
    </source>
</evidence>
<keyword evidence="4" id="KW-1185">Reference proteome</keyword>
<dbReference type="Pfam" id="PF00563">
    <property type="entry name" value="EAL"/>
    <property type="match status" value="1"/>
</dbReference>
<reference evidence="3 4" key="1">
    <citation type="submission" date="2014-04" db="EMBL/GenBank/DDBJ databases">
        <title>Draft genome sequence of Hydrogenovibrio marinus MH-110, a model organism for aerobic H2 metabolism.</title>
        <authorList>
            <person name="Cha H.J."/>
            <person name="Jo B.H."/>
            <person name="Hwang B.H."/>
        </authorList>
    </citation>
    <scope>NUCLEOTIDE SEQUENCE [LARGE SCALE GENOMIC DNA]</scope>
    <source>
        <strain evidence="3 4">MH-110</strain>
    </source>
</reference>
<name>A0A066ZXS5_HYDMR</name>
<dbReference type="SUPFAM" id="SSF141868">
    <property type="entry name" value="EAL domain-like"/>
    <property type="match status" value="1"/>
</dbReference>
<dbReference type="RefSeq" id="WP_029908496.1">
    <property type="nucleotide sequence ID" value="NZ_AP020335.1"/>
</dbReference>
<organism evidence="3 4">
    <name type="scientific">Hydrogenovibrio marinus</name>
    <dbReference type="NCBI Taxonomy" id="28885"/>
    <lineage>
        <taxon>Bacteria</taxon>
        <taxon>Pseudomonadati</taxon>
        <taxon>Pseudomonadota</taxon>
        <taxon>Gammaproteobacteria</taxon>
        <taxon>Thiotrichales</taxon>
        <taxon>Piscirickettsiaceae</taxon>
        <taxon>Hydrogenovibrio</taxon>
    </lineage>
</organism>
<dbReference type="InterPro" id="IPR003018">
    <property type="entry name" value="GAF"/>
</dbReference>
<dbReference type="STRING" id="28885.EI16_00965"/>
<dbReference type="PROSITE" id="PS50887">
    <property type="entry name" value="GGDEF"/>
    <property type="match status" value="1"/>
</dbReference>
<dbReference type="InterPro" id="IPR029016">
    <property type="entry name" value="GAF-like_dom_sf"/>
</dbReference>
<dbReference type="NCBIfam" id="TIGR00254">
    <property type="entry name" value="GGDEF"/>
    <property type="match status" value="1"/>
</dbReference>
<dbReference type="EMBL" id="JMIU01000001">
    <property type="protein sequence ID" value="KDN94915.1"/>
    <property type="molecule type" value="Genomic_DNA"/>
</dbReference>
<proteinExistence type="predicted"/>
<accession>A0A066ZXS5</accession>
<dbReference type="InterPro" id="IPR000160">
    <property type="entry name" value="GGDEF_dom"/>
</dbReference>
<dbReference type="Pfam" id="PF13185">
    <property type="entry name" value="GAF_2"/>
    <property type="match status" value="1"/>
</dbReference>
<dbReference type="InterPro" id="IPR043128">
    <property type="entry name" value="Rev_trsase/Diguanyl_cyclase"/>
</dbReference>
<protein>
    <recommendedName>
        <fullName evidence="5">Diguanylate cyclase</fullName>
    </recommendedName>
</protein>
<dbReference type="CDD" id="cd01948">
    <property type="entry name" value="EAL"/>
    <property type="match status" value="1"/>
</dbReference>
<dbReference type="Proteomes" id="UP000027341">
    <property type="component" value="Unassembled WGS sequence"/>
</dbReference>
<dbReference type="InterPro" id="IPR001633">
    <property type="entry name" value="EAL_dom"/>
</dbReference>
<sequence length="626" mass="70409">MIDQRVSKRAIQYLNDPQCPIDPSDSVSLEQTELLLQLQRDVLEDIVITRNAYDVVDKICKLAEEILPNSVASVMLLKHDELFVYCAPSVPPEGIQRLNGLKPGPNSGSCGNVVYREKPAFVTDTFTDDRWKDLMPIAEDFGLRACWSVPVRTEKNELVGTFALTSFETRAPSLFHRRLLDTCSFLVSIILKREKLEKRLVDAAYFDSLTKLSNREKLQLDLNTFMAQGKEFVLVFVGLDRFKSVNDTYGHETGDYVLSQVAKRLSTSCNIALGVYRITGDEFAIAIESPQSLQACEALAQQIEIVLNPSFSFNDAEFFIRACAGFAYPLGDGDTVSELMRRADTAMYAAKESKDKNFAVFTPQMADKVQEQVQLERDLHRAVRDDEFEVFYQPVMEADGRTIHSMEALIRWHHPKKGLIVPTVFIPLAEEAGLIPQISCIVVEHTLQFLNDLKAKSLPLHRVSINLSGREFNHKHINELMGMIEDQGLTSHFEFELLESYLMENAEEVISLLDSVRKRGISIAIDDFGTGYSSLSYLKKFPVDKIKIDQSLVKDIISDLNDLEISKAVVAMARSLGLSVVAEGVETEAHSQLLSELGVDYLQGYFFSKPIPAPEMEAFLYKSENA</sequence>
<dbReference type="PANTHER" id="PTHR33121:SF70">
    <property type="entry name" value="SIGNALING PROTEIN YKOW"/>
    <property type="match status" value="1"/>
</dbReference>
<feature type="domain" description="EAL" evidence="1">
    <location>
        <begin position="372"/>
        <end position="624"/>
    </location>
</feature>
<dbReference type="SMART" id="SM00267">
    <property type="entry name" value="GGDEF"/>
    <property type="match status" value="1"/>
</dbReference>
<dbReference type="InterPro" id="IPR035919">
    <property type="entry name" value="EAL_sf"/>
</dbReference>
<dbReference type="PROSITE" id="PS50883">
    <property type="entry name" value="EAL"/>
    <property type="match status" value="1"/>
</dbReference>
<evidence type="ECO:0008006" key="5">
    <source>
        <dbReference type="Google" id="ProtNLM"/>
    </source>
</evidence>
<dbReference type="GO" id="GO:0071111">
    <property type="term" value="F:cyclic-guanylate-specific phosphodiesterase activity"/>
    <property type="evidence" value="ECO:0007669"/>
    <property type="project" value="InterPro"/>
</dbReference>